<evidence type="ECO:0000313" key="11">
    <source>
        <dbReference type="Proteomes" id="UP001367508"/>
    </source>
</evidence>
<feature type="transmembrane region" description="Helical" evidence="9">
    <location>
        <begin position="104"/>
        <end position="124"/>
    </location>
</feature>
<evidence type="ECO:0000256" key="4">
    <source>
        <dbReference type="ARBA" id="ARBA00022597"/>
    </source>
</evidence>
<keyword evidence="3" id="KW-0813">Transport</keyword>
<evidence type="ECO:0000256" key="1">
    <source>
        <dbReference type="ARBA" id="ARBA00004127"/>
    </source>
</evidence>
<evidence type="ECO:0000313" key="10">
    <source>
        <dbReference type="EMBL" id="KAK7337732.1"/>
    </source>
</evidence>
<evidence type="ECO:0000256" key="5">
    <source>
        <dbReference type="ARBA" id="ARBA00022692"/>
    </source>
</evidence>
<dbReference type="AlphaFoldDB" id="A0AAN9LPE8"/>
<comment type="similarity">
    <text evidence="2">Belongs to the SWEET sugar transporter family.</text>
</comment>
<proteinExistence type="inferred from homology"/>
<evidence type="ECO:0000256" key="6">
    <source>
        <dbReference type="ARBA" id="ARBA00022737"/>
    </source>
</evidence>
<feature type="transmembrane region" description="Helical" evidence="9">
    <location>
        <begin position="191"/>
        <end position="212"/>
    </location>
</feature>
<keyword evidence="7 9" id="KW-1133">Transmembrane helix</keyword>
<dbReference type="EMBL" id="JAYMYQ010000004">
    <property type="protein sequence ID" value="KAK7337732.1"/>
    <property type="molecule type" value="Genomic_DNA"/>
</dbReference>
<keyword evidence="11" id="KW-1185">Reference proteome</keyword>
<organism evidence="10 11">
    <name type="scientific">Canavalia gladiata</name>
    <name type="common">Sword bean</name>
    <name type="synonym">Dolichos gladiatus</name>
    <dbReference type="NCBI Taxonomy" id="3824"/>
    <lineage>
        <taxon>Eukaryota</taxon>
        <taxon>Viridiplantae</taxon>
        <taxon>Streptophyta</taxon>
        <taxon>Embryophyta</taxon>
        <taxon>Tracheophyta</taxon>
        <taxon>Spermatophyta</taxon>
        <taxon>Magnoliopsida</taxon>
        <taxon>eudicotyledons</taxon>
        <taxon>Gunneridae</taxon>
        <taxon>Pentapetalae</taxon>
        <taxon>rosids</taxon>
        <taxon>fabids</taxon>
        <taxon>Fabales</taxon>
        <taxon>Fabaceae</taxon>
        <taxon>Papilionoideae</taxon>
        <taxon>50 kb inversion clade</taxon>
        <taxon>NPAAA clade</taxon>
        <taxon>indigoferoid/millettioid clade</taxon>
        <taxon>Phaseoleae</taxon>
        <taxon>Canavalia</taxon>
    </lineage>
</organism>
<dbReference type="PANTHER" id="PTHR10791:SF142">
    <property type="entry name" value="BIDIRECTIONAL SUGAR TRANSPORTER SWEET16"/>
    <property type="match status" value="1"/>
</dbReference>
<dbReference type="Proteomes" id="UP001367508">
    <property type="component" value="Unassembled WGS sequence"/>
</dbReference>
<dbReference type="Pfam" id="PF03083">
    <property type="entry name" value="MtN3_slv"/>
    <property type="match status" value="2"/>
</dbReference>
<comment type="subcellular location">
    <subcellularLocation>
        <location evidence="1">Endomembrane system</location>
        <topology evidence="1">Multi-pass membrane protein</topology>
    </subcellularLocation>
</comment>
<protein>
    <recommendedName>
        <fullName evidence="12">Bidirectional sugar transporter SWEET</fullName>
    </recommendedName>
</protein>
<feature type="transmembrane region" description="Helical" evidence="9">
    <location>
        <begin position="163"/>
        <end position="185"/>
    </location>
</feature>
<dbReference type="Gene3D" id="1.20.1280.290">
    <property type="match status" value="2"/>
</dbReference>
<name>A0AAN9LPE8_CANGL</name>
<evidence type="ECO:0000256" key="7">
    <source>
        <dbReference type="ARBA" id="ARBA00022989"/>
    </source>
</evidence>
<evidence type="ECO:0000256" key="9">
    <source>
        <dbReference type="SAM" id="Phobius"/>
    </source>
</evidence>
<dbReference type="InterPro" id="IPR047664">
    <property type="entry name" value="SWEET"/>
</dbReference>
<feature type="transmembrane region" description="Helical" evidence="9">
    <location>
        <begin position="6"/>
        <end position="25"/>
    </location>
</feature>
<dbReference type="GO" id="GO:0051260">
    <property type="term" value="P:protein homooligomerization"/>
    <property type="evidence" value="ECO:0007669"/>
    <property type="project" value="UniProtKB-ARBA"/>
</dbReference>
<dbReference type="FunFam" id="1.20.1280.290:FF:000001">
    <property type="entry name" value="Bidirectional sugar transporter SWEET"/>
    <property type="match status" value="1"/>
</dbReference>
<keyword evidence="4" id="KW-0762">Sugar transport</keyword>
<sequence>MSTSMPSLVFAVGIIGTVLSLLVFASPMKTFYRVVKKKSTENYEGTPYMTTFLCTSLWTSYGVLKPGGFQIAMVNGAGAIFHCIYILLFLIYSPQDQKVKTAQLVAILDVGFLGTVISVTLFVLHGTIQLTFLGMLCSGLTIIMYASPLLAMKTVIKTKSVEYMPFLLSFFMFLNGGAWALYSLLVKDLFVGIPNLIGLILGLTQVIVYVIYKKRAECTMETTVATSPGKGDMMNVIEMGAYDNKEAKLKGRTVKIMEEKALKRVKSLPKPALNRQHTVPRVLKTLSFGTNTLPSTFWNNKPPEANVDIEIGVNVVEDRVLTFIPNPHTSHH</sequence>
<evidence type="ECO:0000256" key="2">
    <source>
        <dbReference type="ARBA" id="ARBA00007809"/>
    </source>
</evidence>
<dbReference type="InterPro" id="IPR004316">
    <property type="entry name" value="SWEET_rpt"/>
</dbReference>
<dbReference type="GO" id="GO:0012505">
    <property type="term" value="C:endomembrane system"/>
    <property type="evidence" value="ECO:0007669"/>
    <property type="project" value="UniProtKB-SubCell"/>
</dbReference>
<dbReference type="PANTHER" id="PTHR10791">
    <property type="entry name" value="RAG1-ACTIVATING PROTEIN 1"/>
    <property type="match status" value="1"/>
</dbReference>
<comment type="caution">
    <text evidence="10">The sequence shown here is derived from an EMBL/GenBank/DDBJ whole genome shotgun (WGS) entry which is preliminary data.</text>
</comment>
<evidence type="ECO:0008006" key="12">
    <source>
        <dbReference type="Google" id="ProtNLM"/>
    </source>
</evidence>
<keyword evidence="5 9" id="KW-0812">Transmembrane</keyword>
<dbReference type="GO" id="GO:0016020">
    <property type="term" value="C:membrane"/>
    <property type="evidence" value="ECO:0007669"/>
    <property type="project" value="InterPro"/>
</dbReference>
<accession>A0AAN9LPE8</accession>
<evidence type="ECO:0000256" key="8">
    <source>
        <dbReference type="ARBA" id="ARBA00023136"/>
    </source>
</evidence>
<dbReference type="FunFam" id="1.20.1280.290:FF:000002">
    <property type="entry name" value="Bidirectional sugar transporter SWEET"/>
    <property type="match status" value="1"/>
</dbReference>
<keyword evidence="6" id="KW-0677">Repeat</keyword>
<keyword evidence="8 9" id="KW-0472">Membrane</keyword>
<evidence type="ECO:0000256" key="3">
    <source>
        <dbReference type="ARBA" id="ARBA00022448"/>
    </source>
</evidence>
<reference evidence="10 11" key="1">
    <citation type="submission" date="2024-01" db="EMBL/GenBank/DDBJ databases">
        <title>The genomes of 5 underutilized Papilionoideae crops provide insights into root nodulation and disease resistanc.</title>
        <authorList>
            <person name="Jiang F."/>
        </authorList>
    </citation>
    <scope>NUCLEOTIDE SEQUENCE [LARGE SCALE GENOMIC DNA]</scope>
    <source>
        <strain evidence="10">LVBAO_FW01</strain>
        <tissue evidence="10">Leaves</tissue>
    </source>
</reference>
<gene>
    <name evidence="10" type="ORF">VNO77_18318</name>
</gene>
<dbReference type="GO" id="GO:0051119">
    <property type="term" value="F:sugar transmembrane transporter activity"/>
    <property type="evidence" value="ECO:0007669"/>
    <property type="project" value="InterPro"/>
</dbReference>
<feature type="transmembrane region" description="Helical" evidence="9">
    <location>
        <begin position="70"/>
        <end position="92"/>
    </location>
</feature>
<feature type="transmembrane region" description="Helical" evidence="9">
    <location>
        <begin position="130"/>
        <end position="151"/>
    </location>
</feature>